<comment type="caution">
    <text evidence="1">The sequence shown here is derived from an EMBL/GenBank/DDBJ whole genome shotgun (WGS) entry which is preliminary data.</text>
</comment>
<dbReference type="EMBL" id="JMSN01000064">
    <property type="protein sequence ID" value="KDN43111.1"/>
    <property type="molecule type" value="Genomic_DNA"/>
</dbReference>
<gene>
    <name evidence="1" type="ORF">K437DRAFT_257637</name>
</gene>
<protein>
    <submittedName>
        <fullName evidence="1">Uncharacterized protein</fullName>
    </submittedName>
</protein>
<dbReference type="InParanoid" id="A0A066VNP6"/>
<dbReference type="HOGENOM" id="CLU_1908161_0_0_1"/>
<evidence type="ECO:0000313" key="1">
    <source>
        <dbReference type="EMBL" id="KDN43111.1"/>
    </source>
</evidence>
<dbReference type="GeneID" id="25264742"/>
<reference evidence="1 2" key="1">
    <citation type="submission" date="2014-05" db="EMBL/GenBank/DDBJ databases">
        <title>Draft genome sequence of a rare smut relative, Tilletiaria anomala UBC 951.</title>
        <authorList>
            <consortium name="DOE Joint Genome Institute"/>
            <person name="Toome M."/>
            <person name="Kuo A."/>
            <person name="Henrissat B."/>
            <person name="Lipzen A."/>
            <person name="Tritt A."/>
            <person name="Yoshinaga Y."/>
            <person name="Zane M."/>
            <person name="Barry K."/>
            <person name="Grigoriev I.V."/>
            <person name="Spatafora J.W."/>
            <person name="Aimea M.C."/>
        </authorList>
    </citation>
    <scope>NUCLEOTIDE SEQUENCE [LARGE SCALE GENOMIC DNA]</scope>
    <source>
        <strain evidence="1 2">UBC 951</strain>
    </source>
</reference>
<name>A0A066VNP6_TILAU</name>
<evidence type="ECO:0000313" key="2">
    <source>
        <dbReference type="Proteomes" id="UP000027361"/>
    </source>
</evidence>
<proteinExistence type="predicted"/>
<dbReference type="RefSeq" id="XP_013242278.1">
    <property type="nucleotide sequence ID" value="XM_013386824.1"/>
</dbReference>
<organism evidence="1 2">
    <name type="scientific">Tilletiaria anomala (strain ATCC 24038 / CBS 436.72 / UBC 951)</name>
    <dbReference type="NCBI Taxonomy" id="1037660"/>
    <lineage>
        <taxon>Eukaryota</taxon>
        <taxon>Fungi</taxon>
        <taxon>Dikarya</taxon>
        <taxon>Basidiomycota</taxon>
        <taxon>Ustilaginomycotina</taxon>
        <taxon>Exobasidiomycetes</taxon>
        <taxon>Georgefischeriales</taxon>
        <taxon>Tilletiariaceae</taxon>
        <taxon>Tilletiaria</taxon>
    </lineage>
</organism>
<accession>A0A066VNP6</accession>
<dbReference type="AlphaFoldDB" id="A0A066VNP6"/>
<dbReference type="Proteomes" id="UP000027361">
    <property type="component" value="Unassembled WGS sequence"/>
</dbReference>
<sequence>MREHALWLQRKSIHRPDTTPSGCDALSLLVLVLLLRSNWLNDMYAHMPQSSFPLPGLSSHPLIAHRPHQMNLHSSPSAQNRCQEAPRPPPVVTIAWCPRRTIWRRQRGRKKETHRFSIRYSVLGRAIRPTSAM</sequence>
<keyword evidence="2" id="KW-1185">Reference proteome</keyword>